<protein>
    <submittedName>
        <fullName evidence="2">Uncharacterized protein</fullName>
    </submittedName>
</protein>
<feature type="compositionally biased region" description="Basic residues" evidence="1">
    <location>
        <begin position="53"/>
        <end position="63"/>
    </location>
</feature>
<proteinExistence type="predicted"/>
<dbReference type="Proteomes" id="UP000587586">
    <property type="component" value="Unassembled WGS sequence"/>
</dbReference>
<comment type="caution">
    <text evidence="2">The sequence shown here is derived from an EMBL/GenBank/DDBJ whole genome shotgun (WGS) entry which is preliminary data.</text>
</comment>
<evidence type="ECO:0000256" key="1">
    <source>
        <dbReference type="SAM" id="MobiDB-lite"/>
    </source>
</evidence>
<accession>A0A6V8N3T7</accession>
<gene>
    <name evidence="2" type="ORF">GMLC_07870</name>
</gene>
<evidence type="ECO:0000313" key="2">
    <source>
        <dbReference type="EMBL" id="GFO67208.1"/>
    </source>
</evidence>
<dbReference type="AlphaFoldDB" id="A0A6V8N3T7"/>
<evidence type="ECO:0000313" key="3">
    <source>
        <dbReference type="Proteomes" id="UP000587586"/>
    </source>
</evidence>
<dbReference type="EMBL" id="BLXZ01000002">
    <property type="protein sequence ID" value="GFO67208.1"/>
    <property type="molecule type" value="Genomic_DNA"/>
</dbReference>
<reference evidence="3" key="1">
    <citation type="submission" date="2020-06" db="EMBL/GenBank/DDBJ databases">
        <title>Draft genomic sequecing of Geomonas sp. Red745.</title>
        <authorList>
            <person name="Itoh H."/>
            <person name="Xu Z.X."/>
            <person name="Ushijima N."/>
            <person name="Masuda Y."/>
            <person name="Shiratori Y."/>
            <person name="Senoo K."/>
        </authorList>
    </citation>
    <scope>NUCLEOTIDE SEQUENCE [LARGE SCALE GENOMIC DNA]</scope>
    <source>
        <strain evidence="3">Red745</strain>
    </source>
</reference>
<keyword evidence="3" id="KW-1185">Reference proteome</keyword>
<name>A0A6V8N3T7_9BACT</name>
<sequence>MQELFRVSGAGRRRDGLLEAVLRGEDGGKWQVLALARETGRQGVRRGGANPGRCRRLAPGKHQ</sequence>
<feature type="region of interest" description="Disordered" evidence="1">
    <location>
        <begin position="42"/>
        <end position="63"/>
    </location>
</feature>
<organism evidence="2 3">
    <name type="scientific">Geomonas limicola</name>
    <dbReference type="NCBI Taxonomy" id="2740186"/>
    <lineage>
        <taxon>Bacteria</taxon>
        <taxon>Pseudomonadati</taxon>
        <taxon>Thermodesulfobacteriota</taxon>
        <taxon>Desulfuromonadia</taxon>
        <taxon>Geobacterales</taxon>
        <taxon>Geobacteraceae</taxon>
        <taxon>Geomonas</taxon>
    </lineage>
</organism>